<evidence type="ECO:0000256" key="3">
    <source>
        <dbReference type="ARBA" id="ARBA00022989"/>
    </source>
</evidence>
<dbReference type="Pfam" id="PF20684">
    <property type="entry name" value="Fung_rhodopsin"/>
    <property type="match status" value="1"/>
</dbReference>
<evidence type="ECO:0000313" key="10">
    <source>
        <dbReference type="Proteomes" id="UP000014480"/>
    </source>
</evidence>
<name>N4VG83_COLOR</name>
<feature type="transmembrane region" description="Helical" evidence="7">
    <location>
        <begin position="25"/>
        <end position="46"/>
    </location>
</feature>
<reference evidence="10" key="2">
    <citation type="journal article" date="2019" name="Mol. Plant Microbe Interact.">
        <title>Genome sequence resources for four phytopathogenic fungi from the Colletotrichum orbiculare species complex.</title>
        <authorList>
            <person name="Gan P."/>
            <person name="Tsushima A."/>
            <person name="Narusaka M."/>
            <person name="Narusaka Y."/>
            <person name="Takano Y."/>
            <person name="Kubo Y."/>
            <person name="Shirasu K."/>
        </authorList>
    </citation>
    <scope>GENOME REANNOTATION</scope>
    <source>
        <strain evidence="10">104-T / ATCC 96160 / CBS 514.97 / LARS 414 / MAFF 240422</strain>
    </source>
</reference>
<evidence type="ECO:0000256" key="5">
    <source>
        <dbReference type="ARBA" id="ARBA00038359"/>
    </source>
</evidence>
<evidence type="ECO:0000259" key="8">
    <source>
        <dbReference type="Pfam" id="PF20684"/>
    </source>
</evidence>
<dbReference type="Proteomes" id="UP000014480">
    <property type="component" value="Unassembled WGS sequence"/>
</dbReference>
<feature type="compositionally biased region" description="Polar residues" evidence="6">
    <location>
        <begin position="353"/>
        <end position="365"/>
    </location>
</feature>
<gene>
    <name evidence="9" type="ORF">Cob_v012551</name>
</gene>
<feature type="transmembrane region" description="Helical" evidence="7">
    <location>
        <begin position="218"/>
        <end position="238"/>
    </location>
</feature>
<evidence type="ECO:0000256" key="4">
    <source>
        <dbReference type="ARBA" id="ARBA00023136"/>
    </source>
</evidence>
<keyword evidence="10" id="KW-1185">Reference proteome</keyword>
<comment type="caution">
    <text evidence="9">The sequence shown here is derived from an EMBL/GenBank/DDBJ whole genome shotgun (WGS) entry which is preliminary data.</text>
</comment>
<dbReference type="EMBL" id="AMCV02000049">
    <property type="protein sequence ID" value="TDZ14580.1"/>
    <property type="molecule type" value="Genomic_DNA"/>
</dbReference>
<feature type="transmembrane region" description="Helical" evidence="7">
    <location>
        <begin position="98"/>
        <end position="121"/>
    </location>
</feature>
<dbReference type="PANTHER" id="PTHR33048:SF167">
    <property type="entry name" value="INTEGRAL MEMBRANE PROTEIN"/>
    <property type="match status" value="1"/>
</dbReference>
<dbReference type="HOGENOM" id="CLU_028200_3_5_1"/>
<evidence type="ECO:0000256" key="1">
    <source>
        <dbReference type="ARBA" id="ARBA00004141"/>
    </source>
</evidence>
<feature type="domain" description="Rhodopsin" evidence="8">
    <location>
        <begin position="42"/>
        <end position="284"/>
    </location>
</feature>
<keyword evidence="4 7" id="KW-0472">Membrane</keyword>
<organism evidence="9 10">
    <name type="scientific">Colletotrichum orbiculare (strain 104-T / ATCC 96160 / CBS 514.97 / LARS 414 / MAFF 240422)</name>
    <name type="common">Cucumber anthracnose fungus</name>
    <name type="synonym">Colletotrichum lagenarium</name>
    <dbReference type="NCBI Taxonomy" id="1213857"/>
    <lineage>
        <taxon>Eukaryota</taxon>
        <taxon>Fungi</taxon>
        <taxon>Dikarya</taxon>
        <taxon>Ascomycota</taxon>
        <taxon>Pezizomycotina</taxon>
        <taxon>Sordariomycetes</taxon>
        <taxon>Hypocreomycetidae</taxon>
        <taxon>Glomerellales</taxon>
        <taxon>Glomerellaceae</taxon>
        <taxon>Colletotrichum</taxon>
        <taxon>Colletotrichum orbiculare species complex</taxon>
    </lineage>
</organism>
<dbReference type="OrthoDB" id="5022096at2759"/>
<comment type="subcellular location">
    <subcellularLocation>
        <location evidence="1">Membrane</location>
        <topology evidence="1">Multi-pass membrane protein</topology>
    </subcellularLocation>
</comment>
<evidence type="ECO:0000256" key="6">
    <source>
        <dbReference type="SAM" id="MobiDB-lite"/>
    </source>
</evidence>
<sequence length="395" mass="43478">MSGVNPTMTPLPDPEYEAESNTARIIAVVTIFHALALASVGMRLYARIRVIKTPGWDDWVMILTALCAIGGWIVFVIQANHGLGKHFSTIDKDDYVKFQHAGFFQSIISAGLAIGFLKLSIGLNLLRLATNRWFKWALIATMSLSFIQSASGIFTFTFYCQPTAGFWDKSITPKPKCWPISLFVGLGVMNTALNIVTDVILATLPIPIIWNLQMKRKVRLYVIRILSLGYFAVGVGIVKAVYQIGFGADPDKTFKQSIQFWGFLQLQLGIIAASAPALKPLVSKMLRLTSYDDYTREVYGSHSHVNATIGGTRRHTMQNRNPGGLEHGMNTYELSSEVALDGGSPLSPDKGKTTTTAEFYKQNPSEGAGSEESILQGDRRESVKGIMKTTEVTVK</sequence>
<keyword evidence="3 7" id="KW-1133">Transmembrane helix</keyword>
<dbReference type="InterPro" id="IPR049326">
    <property type="entry name" value="Rhodopsin_dom_fungi"/>
</dbReference>
<dbReference type="AlphaFoldDB" id="N4VG83"/>
<dbReference type="STRING" id="1213857.N4VG83"/>
<proteinExistence type="inferred from homology"/>
<dbReference type="GO" id="GO:0016020">
    <property type="term" value="C:membrane"/>
    <property type="evidence" value="ECO:0007669"/>
    <property type="project" value="UniProtKB-SubCell"/>
</dbReference>
<comment type="similarity">
    <text evidence="5">Belongs to the SAT4 family.</text>
</comment>
<reference evidence="10" key="1">
    <citation type="journal article" date="2013" name="New Phytol.">
        <title>Comparative genomic and transcriptomic analyses reveal the hemibiotrophic stage shift of Colletotrichum fungi.</title>
        <authorList>
            <person name="Gan P."/>
            <person name="Ikeda K."/>
            <person name="Irieda H."/>
            <person name="Narusaka M."/>
            <person name="O'Connell R.J."/>
            <person name="Narusaka Y."/>
            <person name="Takano Y."/>
            <person name="Kubo Y."/>
            <person name="Shirasu K."/>
        </authorList>
    </citation>
    <scope>NUCLEOTIDE SEQUENCE [LARGE SCALE GENOMIC DNA]</scope>
    <source>
        <strain evidence="10">104-T / ATCC 96160 / CBS 514.97 / LARS 414 / MAFF 240422</strain>
    </source>
</reference>
<evidence type="ECO:0000256" key="2">
    <source>
        <dbReference type="ARBA" id="ARBA00022692"/>
    </source>
</evidence>
<evidence type="ECO:0000256" key="7">
    <source>
        <dbReference type="SAM" id="Phobius"/>
    </source>
</evidence>
<dbReference type="InterPro" id="IPR052337">
    <property type="entry name" value="SAT4-like"/>
</dbReference>
<feature type="transmembrane region" description="Helical" evidence="7">
    <location>
        <begin position="133"/>
        <end position="159"/>
    </location>
</feature>
<keyword evidence="2 7" id="KW-0812">Transmembrane</keyword>
<accession>N4VG83</accession>
<dbReference type="PANTHER" id="PTHR33048">
    <property type="entry name" value="PTH11-LIKE INTEGRAL MEMBRANE PROTEIN (AFU_ORTHOLOGUE AFUA_5G11245)"/>
    <property type="match status" value="1"/>
</dbReference>
<protein>
    <recommendedName>
        <fullName evidence="8">Rhodopsin domain-containing protein</fullName>
    </recommendedName>
</protein>
<feature type="transmembrane region" description="Helical" evidence="7">
    <location>
        <begin position="58"/>
        <end position="78"/>
    </location>
</feature>
<evidence type="ECO:0000313" key="9">
    <source>
        <dbReference type="EMBL" id="TDZ14580.1"/>
    </source>
</evidence>
<dbReference type="eggNOG" id="ENOG502SNI4">
    <property type="taxonomic scope" value="Eukaryota"/>
</dbReference>
<feature type="transmembrane region" description="Helical" evidence="7">
    <location>
        <begin position="258"/>
        <end position="278"/>
    </location>
</feature>
<feature type="region of interest" description="Disordered" evidence="6">
    <location>
        <begin position="339"/>
        <end position="395"/>
    </location>
</feature>
<feature type="transmembrane region" description="Helical" evidence="7">
    <location>
        <begin position="179"/>
        <end position="206"/>
    </location>
</feature>